<keyword evidence="8" id="KW-1185">Reference proteome</keyword>
<keyword evidence="2" id="KW-0663">Pyridoxal phosphate</keyword>
<evidence type="ECO:0000256" key="1">
    <source>
        <dbReference type="ARBA" id="ARBA00005384"/>
    </source>
</evidence>
<evidence type="ECO:0000256" key="3">
    <source>
        <dbReference type="ARBA" id="ARBA00023015"/>
    </source>
</evidence>
<keyword evidence="5" id="KW-0804">Transcription</keyword>
<evidence type="ECO:0000256" key="5">
    <source>
        <dbReference type="ARBA" id="ARBA00023163"/>
    </source>
</evidence>
<dbReference type="GO" id="GO:0030170">
    <property type="term" value="F:pyridoxal phosphate binding"/>
    <property type="evidence" value="ECO:0007669"/>
    <property type="project" value="InterPro"/>
</dbReference>
<dbReference type="InterPro" id="IPR051446">
    <property type="entry name" value="HTH_trans_reg/aminotransferase"/>
</dbReference>
<comment type="caution">
    <text evidence="7">The sequence shown here is derived from an EMBL/GenBank/DDBJ whole genome shotgun (WGS) entry which is preliminary data.</text>
</comment>
<dbReference type="InterPro" id="IPR004839">
    <property type="entry name" value="Aminotransferase_I/II_large"/>
</dbReference>
<dbReference type="PANTHER" id="PTHR46577">
    <property type="entry name" value="HTH-TYPE TRANSCRIPTIONAL REGULATORY PROTEIN GABR"/>
    <property type="match status" value="1"/>
</dbReference>
<dbReference type="GeneID" id="95359224"/>
<dbReference type="RefSeq" id="WP_021798591.1">
    <property type="nucleotide sequence ID" value="NZ_ACVN02000287.1"/>
</dbReference>
<dbReference type="PANTHER" id="PTHR46577:SF1">
    <property type="entry name" value="HTH-TYPE TRANSCRIPTIONAL REGULATORY PROTEIN GABR"/>
    <property type="match status" value="1"/>
</dbReference>
<dbReference type="SUPFAM" id="SSF53383">
    <property type="entry name" value="PLP-dependent transferases"/>
    <property type="match status" value="1"/>
</dbReference>
<dbReference type="SUPFAM" id="SSF46785">
    <property type="entry name" value="Winged helix' DNA-binding domain"/>
    <property type="match status" value="1"/>
</dbReference>
<dbReference type="Proteomes" id="UP000017052">
    <property type="component" value="Unassembled WGS sequence"/>
</dbReference>
<proteinExistence type="inferred from homology"/>
<dbReference type="InterPro" id="IPR015421">
    <property type="entry name" value="PyrdxlP-dep_Trfase_major"/>
</dbReference>
<dbReference type="OrthoDB" id="199743at2"/>
<dbReference type="CDD" id="cd00609">
    <property type="entry name" value="AAT_like"/>
    <property type="match status" value="1"/>
</dbReference>
<evidence type="ECO:0000256" key="4">
    <source>
        <dbReference type="ARBA" id="ARBA00023125"/>
    </source>
</evidence>
<evidence type="ECO:0000256" key="2">
    <source>
        <dbReference type="ARBA" id="ARBA00022898"/>
    </source>
</evidence>
<feature type="domain" description="HTH gntR-type" evidence="6">
    <location>
        <begin position="9"/>
        <end position="77"/>
    </location>
</feature>
<name>U2Q503_9ACTN</name>
<dbReference type="Gene3D" id="1.10.10.10">
    <property type="entry name" value="Winged helix-like DNA-binding domain superfamily/Winged helix DNA-binding domain"/>
    <property type="match status" value="1"/>
</dbReference>
<dbReference type="InterPro" id="IPR036390">
    <property type="entry name" value="WH_DNA-bd_sf"/>
</dbReference>
<evidence type="ECO:0000313" key="7">
    <source>
        <dbReference type="EMBL" id="ERK51114.1"/>
    </source>
</evidence>
<dbReference type="GO" id="GO:0003677">
    <property type="term" value="F:DNA binding"/>
    <property type="evidence" value="ECO:0007669"/>
    <property type="project" value="UniProtKB-KW"/>
</dbReference>
<sequence length="442" mass="47783">MFALDSTSIRSARQLVHLIEDAIATGQCQPGERLPAVRELASLADLSPVTVSAAIRDLRQRGLLVTEGRRGTFVSTARAHPPSRLTIDRPAESVDLSSGHPDYTLLPALHDTPVSLPARPDSATRLAELEELFRQGFAADDVTAEHIVFTHGAMEAVGGLLRSALSQGDAVAVEDPGYPHAHLLVDLLGMRKTPIALDDEGISPESLRQAIRAGAKAVIITARSQNPTGVGTTPQRHAALHAIISEHPDLLVIEDDYLAYLTSAPLRTLTGITTRWACIRSLSKSHGPDLRFAALSADPVTADRLDRTLLITSGWIPRTMQELVLSLMTGQHTLHALRNAARTYDRRRHIFLQTLRRHGIPVTGTNTTGLHVWIPTDDEARLCTDLLAKHWSVAPGSLFRINSEPAIRVTTTCLLSDQAEALAADLAAIRAHSAMDIGCKAP</sequence>
<dbReference type="GO" id="GO:0003700">
    <property type="term" value="F:DNA-binding transcription factor activity"/>
    <property type="evidence" value="ECO:0007669"/>
    <property type="project" value="InterPro"/>
</dbReference>
<keyword evidence="4" id="KW-0238">DNA-binding</keyword>
<dbReference type="EMBL" id="ACVN02000287">
    <property type="protein sequence ID" value="ERK51114.1"/>
    <property type="molecule type" value="Genomic_DNA"/>
</dbReference>
<dbReference type="InterPro" id="IPR036388">
    <property type="entry name" value="WH-like_DNA-bd_sf"/>
</dbReference>
<dbReference type="SMART" id="SM00345">
    <property type="entry name" value="HTH_GNTR"/>
    <property type="match status" value="1"/>
</dbReference>
<organism evidence="7 8">
    <name type="scientific">Propionibacterium acidifaciens F0233</name>
    <dbReference type="NCBI Taxonomy" id="553198"/>
    <lineage>
        <taxon>Bacteria</taxon>
        <taxon>Bacillati</taxon>
        <taxon>Actinomycetota</taxon>
        <taxon>Actinomycetes</taxon>
        <taxon>Propionibacteriales</taxon>
        <taxon>Propionibacteriaceae</taxon>
        <taxon>Propionibacterium</taxon>
    </lineage>
</organism>
<dbReference type="CDD" id="cd07377">
    <property type="entry name" value="WHTH_GntR"/>
    <property type="match status" value="1"/>
</dbReference>
<keyword evidence="3" id="KW-0805">Transcription regulation</keyword>
<reference evidence="7" key="1">
    <citation type="submission" date="2013-08" db="EMBL/GenBank/DDBJ databases">
        <authorList>
            <person name="Durkin A.S."/>
            <person name="Haft D.R."/>
            <person name="McCorrison J."/>
            <person name="Torralba M."/>
            <person name="Gillis M."/>
            <person name="Haft D.H."/>
            <person name="Methe B."/>
            <person name="Sutton G."/>
            <person name="Nelson K.E."/>
        </authorList>
    </citation>
    <scope>NUCLEOTIDE SEQUENCE [LARGE SCALE GENOMIC DNA]</scope>
    <source>
        <strain evidence="7">F0233</strain>
    </source>
</reference>
<protein>
    <submittedName>
        <fullName evidence="7">Transcriptional regulator, GntR family</fullName>
    </submittedName>
</protein>
<dbReference type="PROSITE" id="PS50949">
    <property type="entry name" value="HTH_GNTR"/>
    <property type="match status" value="1"/>
</dbReference>
<dbReference type="InterPro" id="IPR000524">
    <property type="entry name" value="Tscrpt_reg_HTH_GntR"/>
</dbReference>
<dbReference type="Pfam" id="PF00155">
    <property type="entry name" value="Aminotran_1_2"/>
    <property type="match status" value="1"/>
</dbReference>
<dbReference type="Gene3D" id="3.40.640.10">
    <property type="entry name" value="Type I PLP-dependent aspartate aminotransferase-like (Major domain)"/>
    <property type="match status" value="1"/>
</dbReference>
<dbReference type="Pfam" id="PF00392">
    <property type="entry name" value="GntR"/>
    <property type="match status" value="1"/>
</dbReference>
<dbReference type="InterPro" id="IPR015424">
    <property type="entry name" value="PyrdxlP-dep_Trfase"/>
</dbReference>
<dbReference type="AlphaFoldDB" id="U2Q503"/>
<evidence type="ECO:0000313" key="8">
    <source>
        <dbReference type="Proteomes" id="UP000017052"/>
    </source>
</evidence>
<evidence type="ECO:0000259" key="6">
    <source>
        <dbReference type="PROSITE" id="PS50949"/>
    </source>
</evidence>
<accession>U2Q503</accession>
<comment type="similarity">
    <text evidence="1">In the C-terminal section; belongs to the class-I pyridoxal-phosphate-dependent aminotransferase family.</text>
</comment>
<gene>
    <name evidence="7" type="ORF">HMPREF0682_0900</name>
</gene>